<evidence type="ECO:0000256" key="4">
    <source>
        <dbReference type="ARBA" id="ARBA00022801"/>
    </source>
</evidence>
<reference evidence="9 10" key="1">
    <citation type="submission" date="2016-10" db="EMBL/GenBank/DDBJ databases">
        <title>Complete Genome Sequence of Peptococcaceae strain DCMF.</title>
        <authorList>
            <person name="Edwards R.J."/>
            <person name="Holland S.I."/>
            <person name="Deshpande N.P."/>
            <person name="Wong Y.K."/>
            <person name="Ertan H."/>
            <person name="Manefield M."/>
            <person name="Russell T.L."/>
            <person name="Lee M.J."/>
        </authorList>
    </citation>
    <scope>NUCLEOTIDE SEQUENCE [LARGE SCALE GENOMIC DNA]</scope>
    <source>
        <strain evidence="9 10">DCMF</strain>
    </source>
</reference>
<dbReference type="NCBIfam" id="NF000642">
    <property type="entry name" value="PRK00024.1"/>
    <property type="match status" value="1"/>
</dbReference>
<evidence type="ECO:0000313" key="10">
    <source>
        <dbReference type="Proteomes" id="UP000323521"/>
    </source>
</evidence>
<gene>
    <name evidence="9" type="ORF">DCMF_12560</name>
</gene>
<evidence type="ECO:0000256" key="6">
    <source>
        <dbReference type="ARBA" id="ARBA00023049"/>
    </source>
</evidence>
<comment type="similarity">
    <text evidence="1 7">Belongs to the UPF0758 family.</text>
</comment>
<evidence type="ECO:0000256" key="5">
    <source>
        <dbReference type="ARBA" id="ARBA00022833"/>
    </source>
</evidence>
<keyword evidence="10" id="KW-1185">Reference proteome</keyword>
<evidence type="ECO:0000256" key="1">
    <source>
        <dbReference type="ARBA" id="ARBA00010243"/>
    </source>
</evidence>
<organism evidence="9 10">
    <name type="scientific">Formimonas warabiya</name>
    <dbReference type="NCBI Taxonomy" id="1761012"/>
    <lineage>
        <taxon>Bacteria</taxon>
        <taxon>Bacillati</taxon>
        <taxon>Bacillota</taxon>
        <taxon>Clostridia</taxon>
        <taxon>Eubacteriales</taxon>
        <taxon>Peptococcaceae</taxon>
        <taxon>Candidatus Formimonas</taxon>
    </lineage>
</organism>
<dbReference type="PROSITE" id="PS01302">
    <property type="entry name" value="UPF0758"/>
    <property type="match status" value="1"/>
</dbReference>
<dbReference type="SUPFAM" id="SSF47781">
    <property type="entry name" value="RuvA domain 2-like"/>
    <property type="match status" value="1"/>
</dbReference>
<dbReference type="EMBL" id="CP017634">
    <property type="protein sequence ID" value="ATW28573.1"/>
    <property type="molecule type" value="Genomic_DNA"/>
</dbReference>
<accession>A0A3G1L1B5</accession>
<dbReference type="PANTHER" id="PTHR30471">
    <property type="entry name" value="DNA REPAIR PROTEIN RADC"/>
    <property type="match status" value="1"/>
</dbReference>
<dbReference type="GO" id="GO:0008237">
    <property type="term" value="F:metallopeptidase activity"/>
    <property type="evidence" value="ECO:0007669"/>
    <property type="project" value="UniProtKB-KW"/>
</dbReference>
<dbReference type="InterPro" id="IPR046778">
    <property type="entry name" value="UPF0758_N"/>
</dbReference>
<dbReference type="GO" id="GO:0046872">
    <property type="term" value="F:metal ion binding"/>
    <property type="evidence" value="ECO:0007669"/>
    <property type="project" value="UniProtKB-KW"/>
</dbReference>
<dbReference type="InterPro" id="IPR001405">
    <property type="entry name" value="UPF0758"/>
</dbReference>
<proteinExistence type="inferred from homology"/>
<dbReference type="InterPro" id="IPR037518">
    <property type="entry name" value="MPN"/>
</dbReference>
<keyword evidence="4" id="KW-0378">Hydrolase</keyword>
<keyword evidence="6" id="KW-0482">Metalloprotease</keyword>
<keyword evidence="2" id="KW-0645">Protease</keyword>
<dbReference type="NCBIfam" id="TIGR00608">
    <property type="entry name" value="radc"/>
    <property type="match status" value="1"/>
</dbReference>
<dbReference type="Pfam" id="PF20582">
    <property type="entry name" value="UPF0758_N"/>
    <property type="match status" value="1"/>
</dbReference>
<evidence type="ECO:0000256" key="2">
    <source>
        <dbReference type="ARBA" id="ARBA00022670"/>
    </source>
</evidence>
<evidence type="ECO:0000256" key="3">
    <source>
        <dbReference type="ARBA" id="ARBA00022723"/>
    </source>
</evidence>
<dbReference type="CDD" id="cd08071">
    <property type="entry name" value="MPN_DUF2466"/>
    <property type="match status" value="1"/>
</dbReference>
<dbReference type="InterPro" id="IPR020891">
    <property type="entry name" value="UPF0758_CS"/>
</dbReference>
<protein>
    <recommendedName>
        <fullName evidence="8">MPN domain-containing protein</fullName>
    </recommendedName>
</protein>
<evidence type="ECO:0000259" key="8">
    <source>
        <dbReference type="PROSITE" id="PS50249"/>
    </source>
</evidence>
<evidence type="ECO:0000256" key="7">
    <source>
        <dbReference type="RuleBase" id="RU003797"/>
    </source>
</evidence>
<dbReference type="InterPro" id="IPR025657">
    <property type="entry name" value="RadC_JAB"/>
</dbReference>
<keyword evidence="3" id="KW-0479">Metal-binding</keyword>
<dbReference type="OrthoDB" id="9804482at2"/>
<dbReference type="PANTHER" id="PTHR30471:SF3">
    <property type="entry name" value="UPF0758 PROTEIN YEES-RELATED"/>
    <property type="match status" value="1"/>
</dbReference>
<evidence type="ECO:0000313" key="9">
    <source>
        <dbReference type="EMBL" id="ATW28573.1"/>
    </source>
</evidence>
<sequence length="218" mass="23814">MPAECRPRERLLLKGAAALSNAELLAVILRTGSLQDTALDLAHKLLSKGGLKLLADAAPEELVQYPGIGTAKAAQIKAVVELCKRMASTGEEIRPTIRSPQDAAHIIMEEMRFLDREHFKALLLNTKNQLLHVYTVSIGSLNSSLVHPRELFKDAIKASAAALILTHNHPSGDTTPSKEDIDVTKRLMEAGQIIGIDVLDHLIFGQGKWISLKEKGFM</sequence>
<dbReference type="AlphaFoldDB" id="A0A3G1L1B5"/>
<dbReference type="InterPro" id="IPR010994">
    <property type="entry name" value="RuvA_2-like"/>
</dbReference>
<dbReference type="Gene3D" id="3.40.140.10">
    <property type="entry name" value="Cytidine Deaminase, domain 2"/>
    <property type="match status" value="1"/>
</dbReference>
<dbReference type="Pfam" id="PF04002">
    <property type="entry name" value="RadC"/>
    <property type="match status" value="1"/>
</dbReference>
<dbReference type="KEGG" id="fwa:DCMF_12560"/>
<dbReference type="GO" id="GO:0006508">
    <property type="term" value="P:proteolysis"/>
    <property type="evidence" value="ECO:0007669"/>
    <property type="project" value="UniProtKB-KW"/>
</dbReference>
<feature type="domain" description="MPN" evidence="8">
    <location>
        <begin position="96"/>
        <end position="218"/>
    </location>
</feature>
<name>A0A3G1L1B5_FORW1</name>
<dbReference type="Proteomes" id="UP000323521">
    <property type="component" value="Chromosome"/>
</dbReference>
<dbReference type="PROSITE" id="PS50249">
    <property type="entry name" value="MPN"/>
    <property type="match status" value="1"/>
</dbReference>
<keyword evidence="5" id="KW-0862">Zinc</keyword>